<evidence type="ECO:0000256" key="3">
    <source>
        <dbReference type="ARBA" id="ARBA00004496"/>
    </source>
</evidence>
<comment type="function">
    <text evidence="12">Transposase-derived protein that may have nuclease activity. Does not have transposase activity.</text>
</comment>
<dbReference type="Proteomes" id="UP001066276">
    <property type="component" value="Chromosome 10"/>
</dbReference>
<dbReference type="PRINTS" id="PR02086">
    <property type="entry name" value="PUTNUCHARBI1"/>
</dbReference>
<keyword evidence="10" id="KW-0539">Nucleus</keyword>
<comment type="cofactor">
    <cofactor evidence="1">
        <name>a divalent metal cation</name>
        <dbReference type="ChEBI" id="CHEBI:60240"/>
    </cofactor>
</comment>
<name>A0AAV7MFX7_PLEWA</name>
<evidence type="ECO:0000256" key="11">
    <source>
        <dbReference type="ARBA" id="ARBA00030126"/>
    </source>
</evidence>
<evidence type="ECO:0000256" key="2">
    <source>
        <dbReference type="ARBA" id="ARBA00004123"/>
    </source>
</evidence>
<dbReference type="InterPro" id="IPR045249">
    <property type="entry name" value="HARBI1-like"/>
</dbReference>
<organism evidence="15 16">
    <name type="scientific">Pleurodeles waltl</name>
    <name type="common">Iberian ribbed newt</name>
    <dbReference type="NCBI Taxonomy" id="8319"/>
    <lineage>
        <taxon>Eukaryota</taxon>
        <taxon>Metazoa</taxon>
        <taxon>Chordata</taxon>
        <taxon>Craniata</taxon>
        <taxon>Vertebrata</taxon>
        <taxon>Euteleostomi</taxon>
        <taxon>Amphibia</taxon>
        <taxon>Batrachia</taxon>
        <taxon>Caudata</taxon>
        <taxon>Salamandroidea</taxon>
        <taxon>Salamandridae</taxon>
        <taxon>Pleurodelinae</taxon>
        <taxon>Pleurodeles</taxon>
    </lineage>
</organism>
<reference evidence="15" key="1">
    <citation type="journal article" date="2022" name="bioRxiv">
        <title>Sequencing and chromosome-scale assembly of the giantPleurodeles waltlgenome.</title>
        <authorList>
            <person name="Brown T."/>
            <person name="Elewa A."/>
            <person name="Iarovenko S."/>
            <person name="Subramanian E."/>
            <person name="Araus A.J."/>
            <person name="Petzold A."/>
            <person name="Susuki M."/>
            <person name="Suzuki K.-i.T."/>
            <person name="Hayashi T."/>
            <person name="Toyoda A."/>
            <person name="Oliveira C."/>
            <person name="Osipova E."/>
            <person name="Leigh N.D."/>
            <person name="Simon A."/>
            <person name="Yun M.H."/>
        </authorList>
    </citation>
    <scope>NUCLEOTIDE SEQUENCE</scope>
    <source>
        <strain evidence="15">20211129_DDA</strain>
        <tissue evidence="15">Liver</tissue>
    </source>
</reference>
<dbReference type="GO" id="GO:0016787">
    <property type="term" value="F:hydrolase activity"/>
    <property type="evidence" value="ECO:0007669"/>
    <property type="project" value="UniProtKB-KW"/>
</dbReference>
<dbReference type="GO" id="GO:0005634">
    <property type="term" value="C:nucleus"/>
    <property type="evidence" value="ECO:0007669"/>
    <property type="project" value="UniProtKB-SubCell"/>
</dbReference>
<evidence type="ECO:0000313" key="16">
    <source>
        <dbReference type="Proteomes" id="UP001066276"/>
    </source>
</evidence>
<dbReference type="PANTHER" id="PTHR22930:SF267">
    <property type="entry name" value="NUCLEASE HARBI1-RELATED"/>
    <property type="match status" value="1"/>
</dbReference>
<protein>
    <recommendedName>
        <fullName evidence="5">Putative nuclease HARBI1</fullName>
    </recommendedName>
    <alternativeName>
        <fullName evidence="11">Harbinger transposase-derived nuclease</fullName>
    </alternativeName>
</protein>
<evidence type="ECO:0000256" key="10">
    <source>
        <dbReference type="ARBA" id="ARBA00023242"/>
    </source>
</evidence>
<feature type="domain" description="DDE Tnp4" evidence="14">
    <location>
        <begin position="157"/>
        <end position="339"/>
    </location>
</feature>
<evidence type="ECO:0000256" key="13">
    <source>
        <dbReference type="SAM" id="MobiDB-lite"/>
    </source>
</evidence>
<evidence type="ECO:0000313" key="15">
    <source>
        <dbReference type="EMBL" id="KAJ1100788.1"/>
    </source>
</evidence>
<evidence type="ECO:0000256" key="8">
    <source>
        <dbReference type="ARBA" id="ARBA00022723"/>
    </source>
</evidence>
<dbReference type="InterPro" id="IPR026103">
    <property type="entry name" value="HARBI1_animal"/>
</dbReference>
<dbReference type="InterPro" id="IPR027806">
    <property type="entry name" value="HARBI1_dom"/>
</dbReference>
<evidence type="ECO:0000259" key="14">
    <source>
        <dbReference type="Pfam" id="PF13359"/>
    </source>
</evidence>
<dbReference type="GO" id="GO:0046872">
    <property type="term" value="F:metal ion binding"/>
    <property type="evidence" value="ECO:0007669"/>
    <property type="project" value="UniProtKB-KW"/>
</dbReference>
<evidence type="ECO:0000256" key="5">
    <source>
        <dbReference type="ARBA" id="ARBA00015519"/>
    </source>
</evidence>
<evidence type="ECO:0000256" key="1">
    <source>
        <dbReference type="ARBA" id="ARBA00001968"/>
    </source>
</evidence>
<comment type="similarity">
    <text evidence="4">Belongs to the HARBI1 family.</text>
</comment>
<keyword evidence="16" id="KW-1185">Reference proteome</keyword>
<dbReference type="EMBL" id="JANPWB010000014">
    <property type="protein sequence ID" value="KAJ1100788.1"/>
    <property type="molecule type" value="Genomic_DNA"/>
</dbReference>
<evidence type="ECO:0000256" key="9">
    <source>
        <dbReference type="ARBA" id="ARBA00022801"/>
    </source>
</evidence>
<feature type="region of interest" description="Disordered" evidence="13">
    <location>
        <begin position="346"/>
        <end position="376"/>
    </location>
</feature>
<dbReference type="AlphaFoldDB" id="A0AAV7MFX7"/>
<proteinExistence type="inferred from homology"/>
<keyword evidence="9" id="KW-0378">Hydrolase</keyword>
<accession>A0AAV7MFX7</accession>
<keyword evidence="7" id="KW-0540">Nuclease</keyword>
<evidence type="ECO:0000256" key="4">
    <source>
        <dbReference type="ARBA" id="ARBA00006958"/>
    </source>
</evidence>
<evidence type="ECO:0000256" key="7">
    <source>
        <dbReference type="ARBA" id="ARBA00022722"/>
    </source>
</evidence>
<comment type="subcellular location">
    <subcellularLocation>
        <location evidence="3">Cytoplasm</location>
    </subcellularLocation>
    <subcellularLocation>
        <location evidence="2">Nucleus</location>
    </subcellularLocation>
</comment>
<keyword evidence="8" id="KW-0479">Metal-binding</keyword>
<comment type="caution">
    <text evidence="15">The sequence shown here is derived from an EMBL/GenBank/DDBJ whole genome shotgun (WGS) entry which is preliminary data.</text>
</comment>
<dbReference type="Pfam" id="PF13359">
    <property type="entry name" value="DDE_Tnp_4"/>
    <property type="match status" value="1"/>
</dbReference>
<dbReference type="GO" id="GO:0005737">
    <property type="term" value="C:cytoplasm"/>
    <property type="evidence" value="ECO:0007669"/>
    <property type="project" value="UniProtKB-SubCell"/>
</dbReference>
<evidence type="ECO:0000256" key="6">
    <source>
        <dbReference type="ARBA" id="ARBA00022490"/>
    </source>
</evidence>
<sequence length="400" mass="45790">MAEIYLIAVRRRVYAAQQRRRRGHSQEKIYRTRQTLFQQTEEEIYDKYRLSSAAILELIDLLKPQLEHQTLRGCAIPTHVQVLCSLHLLASGSYQGVIAVAGGVSQSAVSRFLTAFLDALVTHMSHFIYLPRNEAEINSTKLDFYRIANFPHVIGCVYGTHIQICPPGNLEHLFRNRKCTHSLNIQVVCDAHYVITDIVAKFPGSTHDSYIFRHSGIHQRLERGEFGDGYLLGRATDTLQTYTQVTVHTNQDFLTVYFLCPTGDSAYALRPWIMTPFLTPSNECERRYNNAHKRTRNLIERTFGLLKARFRCLHRSGGALQYTPITAFKIVVACAILHNIATRRGLPLTPADPDPDDEEQEQPHRHHVDRSTANQGRLRREHIASQYFGRYVSTPTILTY</sequence>
<dbReference type="PANTHER" id="PTHR22930">
    <property type="match status" value="1"/>
</dbReference>
<dbReference type="GO" id="GO:0004518">
    <property type="term" value="F:nuclease activity"/>
    <property type="evidence" value="ECO:0007669"/>
    <property type="project" value="UniProtKB-KW"/>
</dbReference>
<keyword evidence="6" id="KW-0963">Cytoplasm</keyword>
<evidence type="ECO:0000256" key="12">
    <source>
        <dbReference type="ARBA" id="ARBA00045850"/>
    </source>
</evidence>
<gene>
    <name evidence="15" type="ORF">NDU88_005863</name>
</gene>